<dbReference type="InterPro" id="IPR011055">
    <property type="entry name" value="Dup_hybrid_motif"/>
</dbReference>
<protein>
    <submittedName>
        <fullName evidence="4">Peptidase</fullName>
    </submittedName>
</protein>
<dbReference type="AlphaFoldDB" id="A0A261VBL9"/>
<evidence type="ECO:0000313" key="5">
    <source>
        <dbReference type="Proteomes" id="UP000216429"/>
    </source>
</evidence>
<feature type="signal peptide" evidence="2">
    <location>
        <begin position="1"/>
        <end position="24"/>
    </location>
</feature>
<reference evidence="5" key="1">
    <citation type="submission" date="2017-05" db="EMBL/GenBank/DDBJ databases">
        <title>Complete and WGS of Bordetella genogroups.</title>
        <authorList>
            <person name="Spilker T."/>
            <person name="Lipuma J."/>
        </authorList>
    </citation>
    <scope>NUCLEOTIDE SEQUENCE [LARGE SCALE GENOMIC DNA]</scope>
    <source>
        <strain evidence="5">AU6712</strain>
    </source>
</reference>
<feature type="domain" description="LysM" evidence="3">
    <location>
        <begin position="28"/>
        <end position="72"/>
    </location>
</feature>
<dbReference type="OrthoDB" id="9795421at2"/>
<dbReference type="SUPFAM" id="SSF51261">
    <property type="entry name" value="Duplicated hybrid motif"/>
    <property type="match status" value="1"/>
</dbReference>
<dbReference type="PROSITE" id="PS51782">
    <property type="entry name" value="LYSM"/>
    <property type="match status" value="1"/>
</dbReference>
<dbReference type="PANTHER" id="PTHR21666:SF270">
    <property type="entry name" value="MUREIN HYDROLASE ACTIVATOR ENVC"/>
    <property type="match status" value="1"/>
</dbReference>
<feature type="compositionally biased region" description="Low complexity" evidence="1">
    <location>
        <begin position="76"/>
        <end position="96"/>
    </location>
</feature>
<evidence type="ECO:0000313" key="4">
    <source>
        <dbReference type="EMBL" id="OZI71217.1"/>
    </source>
</evidence>
<comment type="caution">
    <text evidence="4">The sequence shown here is derived from an EMBL/GenBank/DDBJ whole genome shotgun (WGS) entry which is preliminary data.</text>
</comment>
<feature type="region of interest" description="Disordered" evidence="1">
    <location>
        <begin position="75"/>
        <end position="96"/>
    </location>
</feature>
<accession>A0A261VBL9</accession>
<dbReference type="InterPro" id="IPR016047">
    <property type="entry name" value="M23ase_b-sheet_dom"/>
</dbReference>
<dbReference type="InterPro" id="IPR018392">
    <property type="entry name" value="LysM"/>
</dbReference>
<dbReference type="Proteomes" id="UP000216429">
    <property type="component" value="Unassembled WGS sequence"/>
</dbReference>
<name>A0A261VBL9_9BORD</name>
<dbReference type="PANTHER" id="PTHR21666">
    <property type="entry name" value="PEPTIDASE-RELATED"/>
    <property type="match status" value="1"/>
</dbReference>
<evidence type="ECO:0000256" key="1">
    <source>
        <dbReference type="SAM" id="MobiDB-lite"/>
    </source>
</evidence>
<keyword evidence="2" id="KW-0732">Signal</keyword>
<dbReference type="CDD" id="cd00118">
    <property type="entry name" value="LysM"/>
    <property type="match status" value="1"/>
</dbReference>
<dbReference type="Gene3D" id="2.70.70.10">
    <property type="entry name" value="Glucose Permease (Domain IIA)"/>
    <property type="match status" value="1"/>
</dbReference>
<evidence type="ECO:0000259" key="3">
    <source>
        <dbReference type="PROSITE" id="PS51782"/>
    </source>
</evidence>
<dbReference type="PROSITE" id="PS51257">
    <property type="entry name" value="PROKAR_LIPOPROTEIN"/>
    <property type="match status" value="1"/>
</dbReference>
<evidence type="ECO:0000256" key="2">
    <source>
        <dbReference type="SAM" id="SignalP"/>
    </source>
</evidence>
<sequence>MRLFLALSLIALLAACASSSGGGAAQPGFHRVAAGETLTSIARRYDQSVADLVRWNKLSSANQIDKGQLLRVVPPGGTAKTASTASSSRGAATAKSVPRGAPVRGISLIWPAEGKLTRGYNGSSSNGLVIGNTAGTPVVAAAAGTVAYASNGLRGYGNLVILRHGATFITIYAHNRKLLVKQGQAVKQGQKIAEMGNSDASANQLYFELRRDGKPVDPTGVLPAR</sequence>
<dbReference type="Pfam" id="PF01476">
    <property type="entry name" value="LysM"/>
    <property type="match status" value="1"/>
</dbReference>
<dbReference type="EMBL" id="NEVU01000003">
    <property type="protein sequence ID" value="OZI71217.1"/>
    <property type="molecule type" value="Genomic_DNA"/>
</dbReference>
<dbReference type="GO" id="GO:0004222">
    <property type="term" value="F:metalloendopeptidase activity"/>
    <property type="evidence" value="ECO:0007669"/>
    <property type="project" value="TreeGrafter"/>
</dbReference>
<organism evidence="4 5">
    <name type="scientific">Bordetella genomosp. 12</name>
    <dbReference type="NCBI Taxonomy" id="463035"/>
    <lineage>
        <taxon>Bacteria</taxon>
        <taxon>Pseudomonadati</taxon>
        <taxon>Pseudomonadota</taxon>
        <taxon>Betaproteobacteria</taxon>
        <taxon>Burkholderiales</taxon>
        <taxon>Alcaligenaceae</taxon>
        <taxon>Bordetella</taxon>
    </lineage>
</organism>
<dbReference type="Pfam" id="PF01551">
    <property type="entry name" value="Peptidase_M23"/>
    <property type="match status" value="1"/>
</dbReference>
<dbReference type="InterPro" id="IPR050570">
    <property type="entry name" value="Cell_wall_metabolism_enzyme"/>
</dbReference>
<dbReference type="InterPro" id="IPR036779">
    <property type="entry name" value="LysM_dom_sf"/>
</dbReference>
<gene>
    <name evidence="4" type="ORF">CAL22_15275</name>
</gene>
<feature type="chain" id="PRO_5012876254" evidence="2">
    <location>
        <begin position="25"/>
        <end position="225"/>
    </location>
</feature>
<dbReference type="CDD" id="cd12797">
    <property type="entry name" value="M23_peptidase"/>
    <property type="match status" value="1"/>
</dbReference>
<dbReference type="Gene3D" id="3.10.350.10">
    <property type="entry name" value="LysM domain"/>
    <property type="match status" value="1"/>
</dbReference>
<keyword evidence="5" id="KW-1185">Reference proteome</keyword>
<proteinExistence type="predicted"/>
<dbReference type="SMART" id="SM00257">
    <property type="entry name" value="LysM"/>
    <property type="match status" value="1"/>
</dbReference>
<dbReference type="RefSeq" id="WP_094814677.1">
    <property type="nucleotide sequence ID" value="NZ_NEVU01000003.1"/>
</dbReference>